<dbReference type="EMBL" id="OX459123">
    <property type="protein sequence ID" value="CAI9109244.1"/>
    <property type="molecule type" value="Genomic_DNA"/>
</dbReference>
<keyword evidence="2" id="KW-1185">Reference proteome</keyword>
<dbReference type="AlphaFoldDB" id="A0AAV1DQS7"/>
<evidence type="ECO:0000313" key="2">
    <source>
        <dbReference type="Proteomes" id="UP001161247"/>
    </source>
</evidence>
<protein>
    <submittedName>
        <fullName evidence="1">OLC1v1009029C1</fullName>
    </submittedName>
</protein>
<reference evidence="1" key="1">
    <citation type="submission" date="2023-03" db="EMBL/GenBank/DDBJ databases">
        <authorList>
            <person name="Julca I."/>
        </authorList>
    </citation>
    <scope>NUCLEOTIDE SEQUENCE</scope>
</reference>
<gene>
    <name evidence="1" type="ORF">OLC1_LOCUS17182</name>
</gene>
<proteinExistence type="predicted"/>
<name>A0AAV1DQS7_OLDCO</name>
<dbReference type="Proteomes" id="UP001161247">
    <property type="component" value="Chromosome 6"/>
</dbReference>
<sequence length="215" mass="24617">MLGDDVALASFFGRIEDIVHRSVDQIHTPRPHLDSLLSANSPISLHRNVINLELEEEFQGFHGSILSAMGETFEWYFVLSDDKRKSRYLTADEILEILTSFLENLSLSPGKRWVLIGAEIDGKAMKALQEHVSFLKNIIHFVKQRNGYPREDFLAHIQAVALEVSLLLFQCEACEYGDVLNHQLLRHEIQMNISILIRKIEPNDPHVMSAYHESL</sequence>
<organism evidence="1 2">
    <name type="scientific">Oldenlandia corymbosa var. corymbosa</name>
    <dbReference type="NCBI Taxonomy" id="529605"/>
    <lineage>
        <taxon>Eukaryota</taxon>
        <taxon>Viridiplantae</taxon>
        <taxon>Streptophyta</taxon>
        <taxon>Embryophyta</taxon>
        <taxon>Tracheophyta</taxon>
        <taxon>Spermatophyta</taxon>
        <taxon>Magnoliopsida</taxon>
        <taxon>eudicotyledons</taxon>
        <taxon>Gunneridae</taxon>
        <taxon>Pentapetalae</taxon>
        <taxon>asterids</taxon>
        <taxon>lamiids</taxon>
        <taxon>Gentianales</taxon>
        <taxon>Rubiaceae</taxon>
        <taxon>Rubioideae</taxon>
        <taxon>Spermacoceae</taxon>
        <taxon>Hedyotis-Oldenlandia complex</taxon>
        <taxon>Oldenlandia</taxon>
    </lineage>
</organism>
<accession>A0AAV1DQS7</accession>
<evidence type="ECO:0000313" key="1">
    <source>
        <dbReference type="EMBL" id="CAI9109244.1"/>
    </source>
</evidence>